<dbReference type="InterPro" id="IPR003593">
    <property type="entry name" value="AAA+_ATPase"/>
</dbReference>
<dbReference type="SUPFAM" id="SSF52540">
    <property type="entry name" value="P-loop containing nucleoside triphosphate hydrolases"/>
    <property type="match status" value="1"/>
</dbReference>
<keyword evidence="2" id="KW-0547">Nucleotide-binding</keyword>
<dbReference type="PROSITE" id="PS50893">
    <property type="entry name" value="ABC_TRANSPORTER_2"/>
    <property type="match status" value="1"/>
</dbReference>
<comment type="caution">
    <text evidence="5">The sequence shown here is derived from an EMBL/GenBank/DDBJ whole genome shotgun (WGS) entry which is preliminary data.</text>
</comment>
<dbReference type="Pfam" id="PF00005">
    <property type="entry name" value="ABC_tran"/>
    <property type="match status" value="1"/>
</dbReference>
<dbReference type="InterPro" id="IPR017871">
    <property type="entry name" value="ABC_transporter-like_CS"/>
</dbReference>
<dbReference type="AlphaFoldDB" id="A0A6A0A0M8"/>
<dbReference type="GO" id="GO:0005524">
    <property type="term" value="F:ATP binding"/>
    <property type="evidence" value="ECO:0007669"/>
    <property type="project" value="UniProtKB-KW"/>
</dbReference>
<feature type="domain" description="ABC transporter" evidence="4">
    <location>
        <begin position="1"/>
        <end position="210"/>
    </location>
</feature>
<reference evidence="5 6" key="1">
    <citation type="submission" date="2020-02" db="EMBL/GenBank/DDBJ databases">
        <title>Draft genome sequence of Haematococcus lacustris strain NIES-144.</title>
        <authorList>
            <person name="Morimoto D."/>
            <person name="Nakagawa S."/>
            <person name="Yoshida T."/>
            <person name="Sawayama S."/>
        </authorList>
    </citation>
    <scope>NUCLEOTIDE SEQUENCE [LARGE SCALE GENOMIC DNA]</scope>
    <source>
        <strain evidence="5 6">NIES-144</strain>
    </source>
</reference>
<dbReference type="GO" id="GO:0016020">
    <property type="term" value="C:membrane"/>
    <property type="evidence" value="ECO:0007669"/>
    <property type="project" value="InterPro"/>
</dbReference>
<dbReference type="CDD" id="cd03225">
    <property type="entry name" value="ABC_cobalt_CbiO_domain1"/>
    <property type="match status" value="1"/>
</dbReference>
<feature type="non-terminal residue" evidence="5">
    <location>
        <position position="273"/>
    </location>
</feature>
<accession>A0A6A0A0M8</accession>
<dbReference type="InterPro" id="IPR027417">
    <property type="entry name" value="P-loop_NTPase"/>
</dbReference>
<feature type="non-terminal residue" evidence="5">
    <location>
        <position position="1"/>
    </location>
</feature>
<dbReference type="InterPro" id="IPR003439">
    <property type="entry name" value="ABC_transporter-like_ATP-bd"/>
</dbReference>
<dbReference type="PANTHER" id="PTHR43514">
    <property type="entry name" value="ABC TRANSPORTER I FAMILY MEMBER 10"/>
    <property type="match status" value="1"/>
</dbReference>
<proteinExistence type="predicted"/>
<dbReference type="EMBL" id="BLLF01002939">
    <property type="protein sequence ID" value="GFH25859.1"/>
    <property type="molecule type" value="Genomic_DNA"/>
</dbReference>
<evidence type="ECO:0000259" key="4">
    <source>
        <dbReference type="PROSITE" id="PS50893"/>
    </source>
</evidence>
<dbReference type="InterPro" id="IPR015856">
    <property type="entry name" value="ABC_transpr_CbiO/EcfA_su"/>
</dbReference>
<dbReference type="GO" id="GO:0016887">
    <property type="term" value="F:ATP hydrolysis activity"/>
    <property type="evidence" value="ECO:0007669"/>
    <property type="project" value="InterPro"/>
</dbReference>
<dbReference type="GO" id="GO:0009941">
    <property type="term" value="C:chloroplast envelope"/>
    <property type="evidence" value="ECO:0007669"/>
    <property type="project" value="TreeGrafter"/>
</dbReference>
<dbReference type="Gene3D" id="3.40.50.300">
    <property type="entry name" value="P-loop containing nucleotide triphosphate hydrolases"/>
    <property type="match status" value="1"/>
</dbReference>
<dbReference type="PANTHER" id="PTHR43514:SF4">
    <property type="entry name" value="ABC TRANSPORTER I FAMILY MEMBER 10"/>
    <property type="match status" value="1"/>
</dbReference>
<sequence length="273" mass="29364">MVLQGVDLRIHRGTLHMILGPNGCGKSTLLKVLGGLVPATSGQVSMDLPTGFVFQNPDHQVIMPTVAADVAFGLGRYDLPADTVKQAVHQALRLVNMERFMSSGTHTLSGGQRQRVAIAGALAEGPRVLLLDELTTFLDMEDQFAGLSRRRDLGMTTSLTIQGVKGMTQVLQAMKSGGKQMFTRFVLPPGPGPMLGVQLSLLLDTLAMFASAPTHAPLQMLYPGPQGEVVFELQDNVEGKVVVSFARLGTVELPSSRDLSDYWEGQGSYFLAQ</sequence>
<evidence type="ECO:0000313" key="5">
    <source>
        <dbReference type="EMBL" id="GFH25859.1"/>
    </source>
</evidence>
<dbReference type="InterPro" id="IPR050334">
    <property type="entry name" value="Molybdenum_import_ModC"/>
</dbReference>
<dbReference type="Proteomes" id="UP000485058">
    <property type="component" value="Unassembled WGS sequence"/>
</dbReference>
<organism evidence="5 6">
    <name type="scientific">Haematococcus lacustris</name>
    <name type="common">Green alga</name>
    <name type="synonym">Haematococcus pluvialis</name>
    <dbReference type="NCBI Taxonomy" id="44745"/>
    <lineage>
        <taxon>Eukaryota</taxon>
        <taxon>Viridiplantae</taxon>
        <taxon>Chlorophyta</taxon>
        <taxon>core chlorophytes</taxon>
        <taxon>Chlorophyceae</taxon>
        <taxon>CS clade</taxon>
        <taxon>Chlamydomonadales</taxon>
        <taxon>Haematococcaceae</taxon>
        <taxon>Haematococcus</taxon>
    </lineage>
</organism>
<evidence type="ECO:0000256" key="3">
    <source>
        <dbReference type="ARBA" id="ARBA00022840"/>
    </source>
</evidence>
<keyword evidence="6" id="KW-1185">Reference proteome</keyword>
<keyword evidence="3" id="KW-0067">ATP-binding</keyword>
<dbReference type="SMART" id="SM00382">
    <property type="entry name" value="AAA"/>
    <property type="match status" value="1"/>
</dbReference>
<evidence type="ECO:0000256" key="2">
    <source>
        <dbReference type="ARBA" id="ARBA00022741"/>
    </source>
</evidence>
<keyword evidence="1" id="KW-0813">Transport</keyword>
<name>A0A6A0A0M8_HAELA</name>
<evidence type="ECO:0000313" key="6">
    <source>
        <dbReference type="Proteomes" id="UP000485058"/>
    </source>
</evidence>
<dbReference type="GO" id="GO:0055085">
    <property type="term" value="P:transmembrane transport"/>
    <property type="evidence" value="ECO:0007669"/>
    <property type="project" value="InterPro"/>
</dbReference>
<evidence type="ECO:0000256" key="1">
    <source>
        <dbReference type="ARBA" id="ARBA00022448"/>
    </source>
</evidence>
<protein>
    <submittedName>
        <fullName evidence="5">ABC transporter domain-containing protein</fullName>
    </submittedName>
</protein>
<dbReference type="PROSITE" id="PS00211">
    <property type="entry name" value="ABC_TRANSPORTER_1"/>
    <property type="match status" value="1"/>
</dbReference>
<gene>
    <name evidence="5" type="ORF">HaLaN_23897</name>
</gene>